<protein>
    <submittedName>
        <fullName evidence="1">Uncharacterized protein</fullName>
    </submittedName>
</protein>
<comment type="caution">
    <text evidence="1">The sequence shown here is derived from an EMBL/GenBank/DDBJ whole genome shotgun (WGS) entry which is preliminary data.</text>
</comment>
<reference evidence="2" key="1">
    <citation type="journal article" date="2024" name="Proc. Natl. Acad. Sci. U.S.A.">
        <title>Extraordinary preservation of gene collinearity over three hundred million years revealed in homosporous lycophytes.</title>
        <authorList>
            <person name="Li C."/>
            <person name="Wickell D."/>
            <person name="Kuo L.Y."/>
            <person name="Chen X."/>
            <person name="Nie B."/>
            <person name="Liao X."/>
            <person name="Peng D."/>
            <person name="Ji J."/>
            <person name="Jenkins J."/>
            <person name="Williams M."/>
            <person name="Shu S."/>
            <person name="Plott C."/>
            <person name="Barry K."/>
            <person name="Rajasekar S."/>
            <person name="Grimwood J."/>
            <person name="Han X."/>
            <person name="Sun S."/>
            <person name="Hou Z."/>
            <person name="He W."/>
            <person name="Dai G."/>
            <person name="Sun C."/>
            <person name="Schmutz J."/>
            <person name="Leebens-Mack J.H."/>
            <person name="Li F.W."/>
            <person name="Wang L."/>
        </authorList>
    </citation>
    <scope>NUCLEOTIDE SEQUENCE [LARGE SCALE GENOMIC DNA]</scope>
    <source>
        <strain evidence="2">cv. PW_Plant_1</strain>
    </source>
</reference>
<dbReference type="Proteomes" id="UP001162992">
    <property type="component" value="Chromosome 2"/>
</dbReference>
<accession>A0ACC2EHZ3</accession>
<keyword evidence="2" id="KW-1185">Reference proteome</keyword>
<dbReference type="EMBL" id="CM055093">
    <property type="protein sequence ID" value="KAJ7566115.1"/>
    <property type="molecule type" value="Genomic_DNA"/>
</dbReference>
<sequence length="353" mass="38035">MIINKSEFDFAEVSCPNSSPLKCLCCFSLSSFVFYDLSYTSLKNLKGIMGVKACFLQLASLFVWISLVFAQEQVTSSSKVSKAEFLMQFSMSDEDESVLTDALDIHPPSRPLMLASEPPMLAIQPILSPGRQQVENVIMGLRRAGVYGAIAGAIDDLNLDQLPQKSTMFVPNDAALGGNELPPIMTAVLQYHIATQQFPFNELLNLPAGTRLPTFLAGKSILVTRSDPVHYTVDGVTIVSPDLYRDQTITVHGINGVLNFTLYSQETAAEPAPPSHRQSSSPDQSPAEGSSPLNSSISPAALGNRSSPHEKLPQGAMPNPSDSSATALMTCMNTIFRGVVVSLSAMVTTVQFL</sequence>
<gene>
    <name evidence="1" type="ORF">O6H91_02G089100</name>
</gene>
<evidence type="ECO:0000313" key="2">
    <source>
        <dbReference type="Proteomes" id="UP001162992"/>
    </source>
</evidence>
<name>A0ACC2EHZ3_DIPCM</name>
<proteinExistence type="predicted"/>
<evidence type="ECO:0000313" key="1">
    <source>
        <dbReference type="EMBL" id="KAJ7566115.1"/>
    </source>
</evidence>
<organism evidence="1 2">
    <name type="scientific">Diphasiastrum complanatum</name>
    <name type="common">Issler's clubmoss</name>
    <name type="synonym">Lycopodium complanatum</name>
    <dbReference type="NCBI Taxonomy" id="34168"/>
    <lineage>
        <taxon>Eukaryota</taxon>
        <taxon>Viridiplantae</taxon>
        <taxon>Streptophyta</taxon>
        <taxon>Embryophyta</taxon>
        <taxon>Tracheophyta</taxon>
        <taxon>Lycopodiopsida</taxon>
        <taxon>Lycopodiales</taxon>
        <taxon>Lycopodiaceae</taxon>
        <taxon>Lycopodioideae</taxon>
        <taxon>Diphasiastrum</taxon>
    </lineage>
</organism>